<organism evidence="2 3">
    <name type="scientific">Eubacterium oxidoreducens</name>
    <dbReference type="NCBI Taxonomy" id="1732"/>
    <lineage>
        <taxon>Bacteria</taxon>
        <taxon>Bacillati</taxon>
        <taxon>Bacillota</taxon>
        <taxon>Clostridia</taxon>
        <taxon>Eubacteriales</taxon>
        <taxon>Eubacteriaceae</taxon>
        <taxon>Eubacterium</taxon>
    </lineage>
</organism>
<evidence type="ECO:0000256" key="1">
    <source>
        <dbReference type="SAM" id="Phobius"/>
    </source>
</evidence>
<keyword evidence="1" id="KW-0812">Transmembrane</keyword>
<feature type="transmembrane region" description="Helical" evidence="1">
    <location>
        <begin position="12"/>
        <end position="34"/>
    </location>
</feature>
<dbReference type="Proteomes" id="UP000199228">
    <property type="component" value="Unassembled WGS sequence"/>
</dbReference>
<proteinExistence type="predicted"/>
<keyword evidence="1" id="KW-1133">Transmembrane helix</keyword>
<protein>
    <submittedName>
        <fullName evidence="2">Uncharacterized protein</fullName>
    </submittedName>
</protein>
<keyword evidence="1" id="KW-0472">Membrane</keyword>
<keyword evidence="3" id="KW-1185">Reference proteome</keyword>
<gene>
    <name evidence="2" type="ORF">SAMN02910417_02269</name>
</gene>
<sequence length="198" mass="22356">MKKSIIKENKSGTILFILFLAVIICGFLFSLVHLQEIVATGKEKVLGAISDDCSVEEVPDAFEEYYDSLYSSQSWSLDMFSLTQLALGKHETRNFEVLKSDSGALYLQGTEGEIDKEQLHIMAEQCKQLYNTTKEYGGYFLYVQTPYKNVGQVSELAEYSEDTKEESESYLDSLLIEDGIPVLDLRNYVTGKPSVPRN</sequence>
<reference evidence="2 3" key="1">
    <citation type="submission" date="2016-10" db="EMBL/GenBank/DDBJ databases">
        <authorList>
            <person name="de Groot N.N."/>
        </authorList>
    </citation>
    <scope>NUCLEOTIDE SEQUENCE [LARGE SCALE GENOMIC DNA]</scope>
    <source>
        <strain evidence="2 3">DSM 3217</strain>
    </source>
</reference>
<dbReference type="AlphaFoldDB" id="A0A1G6CCQ7"/>
<accession>A0A1G6CCQ7</accession>
<dbReference type="RefSeq" id="WP_090174469.1">
    <property type="nucleotide sequence ID" value="NZ_FMXR01000018.1"/>
</dbReference>
<dbReference type="EMBL" id="FMXR01000018">
    <property type="protein sequence ID" value="SDB30676.1"/>
    <property type="molecule type" value="Genomic_DNA"/>
</dbReference>
<dbReference type="STRING" id="1732.SAMN02910417_02269"/>
<evidence type="ECO:0000313" key="2">
    <source>
        <dbReference type="EMBL" id="SDB30676.1"/>
    </source>
</evidence>
<evidence type="ECO:0000313" key="3">
    <source>
        <dbReference type="Proteomes" id="UP000199228"/>
    </source>
</evidence>
<name>A0A1G6CCQ7_EUBOX</name>